<name>A0A644XWK3_9ZZZZ</name>
<gene>
    <name evidence="1" type="ORF">SDC9_67061</name>
</gene>
<proteinExistence type="predicted"/>
<protein>
    <submittedName>
        <fullName evidence="1">Uncharacterized protein</fullName>
    </submittedName>
</protein>
<organism evidence="1">
    <name type="scientific">bioreactor metagenome</name>
    <dbReference type="NCBI Taxonomy" id="1076179"/>
    <lineage>
        <taxon>unclassified sequences</taxon>
        <taxon>metagenomes</taxon>
        <taxon>ecological metagenomes</taxon>
    </lineage>
</organism>
<reference evidence="1" key="1">
    <citation type="submission" date="2019-08" db="EMBL/GenBank/DDBJ databases">
        <authorList>
            <person name="Kucharzyk K."/>
            <person name="Murdoch R.W."/>
            <person name="Higgins S."/>
            <person name="Loffler F."/>
        </authorList>
    </citation>
    <scope>NUCLEOTIDE SEQUENCE</scope>
</reference>
<accession>A0A644XWK3</accession>
<comment type="caution">
    <text evidence="1">The sequence shown here is derived from an EMBL/GenBank/DDBJ whole genome shotgun (WGS) entry which is preliminary data.</text>
</comment>
<dbReference type="EMBL" id="VSSQ01003426">
    <property type="protein sequence ID" value="MPM20626.1"/>
    <property type="molecule type" value="Genomic_DNA"/>
</dbReference>
<sequence>MTGANGVDVKLLHQLQVFNHRFSIDHMPVNRMMLVQVDTFQQYIFSVNQQYPVFDFHTPEADAV</sequence>
<evidence type="ECO:0000313" key="1">
    <source>
        <dbReference type="EMBL" id="MPM20626.1"/>
    </source>
</evidence>
<dbReference type="AlphaFoldDB" id="A0A644XWK3"/>